<feature type="compositionally biased region" description="Acidic residues" evidence="1">
    <location>
        <begin position="119"/>
        <end position="136"/>
    </location>
</feature>
<proteinExistence type="predicted"/>
<name>A0A9P9ARR9_9HYPO</name>
<evidence type="ECO:0000256" key="1">
    <source>
        <dbReference type="SAM" id="MobiDB-lite"/>
    </source>
</evidence>
<dbReference type="Proteomes" id="UP000777438">
    <property type="component" value="Unassembled WGS sequence"/>
</dbReference>
<feature type="compositionally biased region" description="Polar residues" evidence="1">
    <location>
        <begin position="43"/>
        <end position="59"/>
    </location>
</feature>
<feature type="region of interest" description="Disordered" evidence="1">
    <location>
        <begin position="38"/>
        <end position="64"/>
    </location>
</feature>
<organism evidence="2 3">
    <name type="scientific">Thelonectria olida</name>
    <dbReference type="NCBI Taxonomy" id="1576542"/>
    <lineage>
        <taxon>Eukaryota</taxon>
        <taxon>Fungi</taxon>
        <taxon>Dikarya</taxon>
        <taxon>Ascomycota</taxon>
        <taxon>Pezizomycotina</taxon>
        <taxon>Sordariomycetes</taxon>
        <taxon>Hypocreomycetidae</taxon>
        <taxon>Hypocreales</taxon>
        <taxon>Nectriaceae</taxon>
        <taxon>Thelonectria</taxon>
    </lineage>
</organism>
<protein>
    <submittedName>
        <fullName evidence="2">Uncharacterized protein</fullName>
    </submittedName>
</protein>
<reference evidence="2 3" key="1">
    <citation type="journal article" date="2021" name="Nat. Commun.">
        <title>Genetic determinants of endophytism in the Arabidopsis root mycobiome.</title>
        <authorList>
            <person name="Mesny F."/>
            <person name="Miyauchi S."/>
            <person name="Thiergart T."/>
            <person name="Pickel B."/>
            <person name="Atanasova L."/>
            <person name="Karlsson M."/>
            <person name="Huettel B."/>
            <person name="Barry K.W."/>
            <person name="Haridas S."/>
            <person name="Chen C."/>
            <person name="Bauer D."/>
            <person name="Andreopoulos W."/>
            <person name="Pangilinan J."/>
            <person name="LaButti K."/>
            <person name="Riley R."/>
            <person name="Lipzen A."/>
            <person name="Clum A."/>
            <person name="Drula E."/>
            <person name="Henrissat B."/>
            <person name="Kohler A."/>
            <person name="Grigoriev I.V."/>
            <person name="Martin F.M."/>
            <person name="Hacquard S."/>
        </authorList>
    </citation>
    <scope>NUCLEOTIDE SEQUENCE [LARGE SCALE GENOMIC DNA]</scope>
    <source>
        <strain evidence="2 3">MPI-CAGE-CH-0241</strain>
    </source>
</reference>
<comment type="caution">
    <text evidence="2">The sequence shown here is derived from an EMBL/GenBank/DDBJ whole genome shotgun (WGS) entry which is preliminary data.</text>
</comment>
<accession>A0A9P9ARR9</accession>
<evidence type="ECO:0000313" key="2">
    <source>
        <dbReference type="EMBL" id="KAH6893249.1"/>
    </source>
</evidence>
<keyword evidence="3" id="KW-1185">Reference proteome</keyword>
<dbReference type="AlphaFoldDB" id="A0A9P9ARR9"/>
<dbReference type="EMBL" id="JAGPYM010000006">
    <property type="protein sequence ID" value="KAH6893249.1"/>
    <property type="molecule type" value="Genomic_DNA"/>
</dbReference>
<sequence>MWAWLHVEPVDVRVHSVRLRGVQSLLLISPRSKIAVMSPPPTSINKPTCSRPNMSTTNRLPDPNDTVIELSLPDTNASRTLPCEEETEANENLIHSVSSDGIFIHEYTKEDEYQHSEPETDSDDDDDSDTEMDETEEKGFFTWRLDDMYSSVFTDGTFVYAYIDGSNPQYAEAETGDDGEMDTKMEETQENGFFTWRADNTSSTVPSPRTFIHEYMNGEFEAHGPETGSGEESNMEMIETYIPYAIA</sequence>
<gene>
    <name evidence="2" type="ORF">B0T10DRAFT_592203</name>
</gene>
<feature type="region of interest" description="Disordered" evidence="1">
    <location>
        <begin position="109"/>
        <end position="138"/>
    </location>
</feature>
<evidence type="ECO:0000313" key="3">
    <source>
        <dbReference type="Proteomes" id="UP000777438"/>
    </source>
</evidence>
<feature type="compositionally biased region" description="Basic and acidic residues" evidence="1">
    <location>
        <begin position="109"/>
        <end position="118"/>
    </location>
</feature>